<dbReference type="RefSeq" id="WP_003438324.1">
    <property type="nucleotide sequence ID" value="NZ_AP031492.1"/>
</dbReference>
<evidence type="ECO:0000313" key="26">
    <source>
        <dbReference type="Proteomes" id="UP000411588"/>
    </source>
</evidence>
<dbReference type="NCBIfam" id="TIGR00657">
    <property type="entry name" value="asp_kinases"/>
    <property type="match status" value="1"/>
</dbReference>
<dbReference type="Proteomes" id="UP000878956">
    <property type="component" value="Unassembled WGS sequence"/>
</dbReference>
<evidence type="ECO:0000256" key="1">
    <source>
        <dbReference type="ARBA" id="ARBA00003121"/>
    </source>
</evidence>
<evidence type="ECO:0000256" key="15">
    <source>
        <dbReference type="RuleBase" id="RU003448"/>
    </source>
</evidence>
<evidence type="ECO:0000256" key="2">
    <source>
        <dbReference type="ARBA" id="ARBA00004766"/>
    </source>
</evidence>
<feature type="binding site" evidence="14">
    <location>
        <begin position="7"/>
        <end position="10"/>
    </location>
    <ligand>
        <name>ATP</name>
        <dbReference type="ChEBI" id="CHEBI:30616"/>
    </ligand>
</feature>
<name>A0A031WHA0_CLODI</name>
<dbReference type="GO" id="GO:0005829">
    <property type="term" value="C:cytosol"/>
    <property type="evidence" value="ECO:0007669"/>
    <property type="project" value="TreeGrafter"/>
</dbReference>
<dbReference type="Proteomes" id="UP000189137">
    <property type="component" value="Unassembled WGS sequence"/>
</dbReference>
<dbReference type="EMBL" id="DAEPXK010000044">
    <property type="protein sequence ID" value="HBH1543680.1"/>
    <property type="molecule type" value="Genomic_DNA"/>
</dbReference>
<evidence type="ECO:0000256" key="9">
    <source>
        <dbReference type="ARBA" id="ARBA00022777"/>
    </source>
</evidence>
<dbReference type="InterPro" id="IPR045865">
    <property type="entry name" value="ACT-like_dom_sf"/>
</dbReference>
<dbReference type="GO" id="GO:0019877">
    <property type="term" value="P:diaminopimelate biosynthetic process"/>
    <property type="evidence" value="ECO:0007669"/>
    <property type="project" value="UniProtKB-KW"/>
</dbReference>
<keyword evidence="6 16" id="KW-0028">Amino-acid biosynthesis</keyword>
<dbReference type="PATRIC" id="fig|1496.1373.peg.3658"/>
<comment type="similarity">
    <text evidence="5 15">Belongs to the aspartokinase family.</text>
</comment>
<dbReference type="GO" id="GO:0005524">
    <property type="term" value="F:ATP binding"/>
    <property type="evidence" value="ECO:0007669"/>
    <property type="project" value="UniProtKB-KW"/>
</dbReference>
<dbReference type="InterPro" id="IPR018042">
    <property type="entry name" value="Aspartate_kinase_CS"/>
</dbReference>
<dbReference type="Proteomes" id="UP000411588">
    <property type="component" value="Unassembled WGS sequence"/>
</dbReference>
<evidence type="ECO:0000256" key="16">
    <source>
        <dbReference type="RuleBase" id="RU004249"/>
    </source>
</evidence>
<evidence type="ECO:0000313" key="22">
    <source>
        <dbReference type="EMBL" id="HBH1543680.1"/>
    </source>
</evidence>
<feature type="domain" description="Aspartate/glutamate/uridylate kinase" evidence="17">
    <location>
        <begin position="3"/>
        <end position="237"/>
    </location>
</feature>
<evidence type="ECO:0000256" key="3">
    <source>
        <dbReference type="ARBA" id="ARBA00004986"/>
    </source>
</evidence>
<dbReference type="InterPro" id="IPR027795">
    <property type="entry name" value="CASTOR_ACT_dom"/>
</dbReference>
<keyword evidence="11" id="KW-0220">Diaminopimelate biosynthesis</keyword>
<evidence type="ECO:0000256" key="7">
    <source>
        <dbReference type="ARBA" id="ARBA00022679"/>
    </source>
</evidence>
<protein>
    <recommendedName>
        <fullName evidence="15">Aspartokinase</fullName>
        <ecNumber evidence="15">2.7.2.4</ecNumber>
    </recommendedName>
</protein>
<dbReference type="EMBL" id="FUPS01000001">
    <property type="protein sequence ID" value="SJR82142.1"/>
    <property type="molecule type" value="Genomic_DNA"/>
</dbReference>
<dbReference type="NCBIfam" id="NF006068">
    <property type="entry name" value="PRK08210.1"/>
    <property type="match status" value="1"/>
</dbReference>
<evidence type="ECO:0000256" key="8">
    <source>
        <dbReference type="ARBA" id="ARBA00022741"/>
    </source>
</evidence>
<evidence type="ECO:0000259" key="17">
    <source>
        <dbReference type="Pfam" id="PF00696"/>
    </source>
</evidence>
<dbReference type="UniPathway" id="UPA00051">
    <property type="reaction ID" value="UER00462"/>
</dbReference>
<dbReference type="GO" id="GO:0004072">
    <property type="term" value="F:aspartate kinase activity"/>
    <property type="evidence" value="ECO:0007669"/>
    <property type="project" value="UniProtKB-EC"/>
</dbReference>
<dbReference type="UniPathway" id="UPA00034">
    <property type="reaction ID" value="UER00015"/>
</dbReference>
<dbReference type="GO" id="GO:0009089">
    <property type="term" value="P:lysine biosynthetic process via diaminopimelate"/>
    <property type="evidence" value="ECO:0007669"/>
    <property type="project" value="UniProtKB-UniPathway"/>
</dbReference>
<feature type="binding site" evidence="14">
    <location>
        <begin position="180"/>
        <end position="181"/>
    </location>
    <ligand>
        <name>ATP</name>
        <dbReference type="ChEBI" id="CHEBI:30616"/>
    </ligand>
</feature>
<evidence type="ECO:0000256" key="13">
    <source>
        <dbReference type="ARBA" id="ARBA00047872"/>
    </source>
</evidence>
<keyword evidence="8 14" id="KW-0547">Nucleotide-binding</keyword>
<reference evidence="22" key="2">
    <citation type="journal article" date="2018" name="Genome Biol.">
        <title>SKESA: strategic k-mer extension for scrupulous assemblies.</title>
        <authorList>
            <person name="Souvorov A."/>
            <person name="Agarwala R."/>
            <person name="Lipman D.J."/>
        </authorList>
    </citation>
    <scope>NUCLEOTIDE SEQUENCE</scope>
    <source>
        <strain evidence="22">HN1000</strain>
    </source>
</reference>
<keyword evidence="12" id="KW-0457">Lysine biosynthesis</keyword>
<dbReference type="AlphaFoldDB" id="A0A031WHA0"/>
<gene>
    <name evidence="21" type="primary">dapG</name>
    <name evidence="23" type="synonym">lysC_1</name>
    <name evidence="21" type="ORF">BN1095_340048</name>
    <name evidence="20" type="ORF">BN1096_560240</name>
    <name evidence="19" type="ORF">BN1097_540244</name>
    <name evidence="22" type="ORF">KRM00_003210</name>
    <name evidence="24" type="ORF">SAMEA1402399_02282</name>
    <name evidence="23" type="ORF">SAMEA3375112_00222</name>
</gene>
<evidence type="ECO:0000256" key="6">
    <source>
        <dbReference type="ARBA" id="ARBA00022605"/>
    </source>
</evidence>
<comment type="pathway">
    <text evidence="2 16">Amino-acid biosynthesis; L-lysine biosynthesis via DAP pathway; (S)-tetrahydrodipicolinate from L-aspartate: step 1/4.</text>
</comment>
<dbReference type="Pfam" id="PF00696">
    <property type="entry name" value="AA_kinase"/>
    <property type="match status" value="1"/>
</dbReference>
<sequence>MSILVQKFGGTSVESYEKMNEVCKIVKAYKKNDEELQLVLVVSAMGRKGAPYATDTLINLCSAVNDEPSKRELDLIMSCGEIISGTILANLLNAQGIDSVFFTGQQAGIITSDEYSNAKIKYINPKKVKRALDDGKVVVIAGFQGVTDDGEITTLGRGGSDTSAVAIGKALECETVEIYTDVDGIMTADPRVEPNAKVLSFIDYEEVFQMADKGAKVIHPRAVQLAKSGNITLAIKNTMNPTFEGTKIGSLCRHLEDNIEYEQERDFKVAVANKDSVAQVKIKSAEEVFTEVLNEIEKKLITIDMINFFISEKAFVVEDADIKSLKEILDKFELDYEVNRDCAKVTLICSRIADEMSGIMSKVVRGLSKAGVSLLQTSDSNMTISCLVSEEDMHTAVHAIHQQFYLK</sequence>
<reference evidence="21" key="1">
    <citation type="submission" date="2014-07" db="EMBL/GenBank/DDBJ databases">
        <authorList>
            <person name="Monot Marc"/>
        </authorList>
    </citation>
    <scope>NUCLEOTIDE SEQUENCE</scope>
    <source>
        <strain evidence="21">7032989</strain>
        <strain evidence="19">7032994</strain>
    </source>
</reference>
<comment type="pathway">
    <text evidence="3 16">Amino-acid biosynthesis; L-methionine biosynthesis via de novo pathway; L-homoserine from L-aspartate: step 1/3.</text>
</comment>
<proteinExistence type="inferred from homology"/>
<organism evidence="21">
    <name type="scientific">Clostridioides difficile</name>
    <name type="common">Peptoclostridium difficile</name>
    <dbReference type="NCBI Taxonomy" id="1496"/>
    <lineage>
        <taxon>Bacteria</taxon>
        <taxon>Bacillati</taxon>
        <taxon>Bacillota</taxon>
        <taxon>Clostridia</taxon>
        <taxon>Peptostreptococcales</taxon>
        <taxon>Peptostreptococcaceae</taxon>
        <taxon>Clostridioides</taxon>
    </lineage>
</organism>
<evidence type="ECO:0000313" key="25">
    <source>
        <dbReference type="Proteomes" id="UP000189137"/>
    </source>
</evidence>
<keyword evidence="7 15" id="KW-0808">Transferase</keyword>
<keyword evidence="9 15" id="KW-0418">Kinase</keyword>
<feature type="binding site" evidence="14">
    <location>
        <position position="81"/>
    </location>
    <ligand>
        <name>substrate</name>
    </ligand>
</feature>
<dbReference type="CDD" id="cd04260">
    <property type="entry name" value="AAK_AKi-DapG-BS"/>
    <property type="match status" value="1"/>
</dbReference>
<evidence type="ECO:0000256" key="10">
    <source>
        <dbReference type="ARBA" id="ARBA00022840"/>
    </source>
</evidence>
<dbReference type="SUPFAM" id="SSF53633">
    <property type="entry name" value="Carbamate kinase-like"/>
    <property type="match status" value="1"/>
</dbReference>
<dbReference type="PIRSF" id="PIRSF000726">
    <property type="entry name" value="Asp_kin"/>
    <property type="match status" value="1"/>
</dbReference>
<dbReference type="Gene3D" id="3.30.2130.10">
    <property type="entry name" value="VC0802-like"/>
    <property type="match status" value="1"/>
</dbReference>
<comment type="pathway">
    <text evidence="4 16">Amino-acid biosynthesis; L-threonine biosynthesis; L-threonine from L-aspartate: step 1/5.</text>
</comment>
<feature type="domain" description="CASTOR ACT" evidence="18">
    <location>
        <begin position="337"/>
        <end position="402"/>
    </location>
</feature>
<dbReference type="InterPro" id="IPR001048">
    <property type="entry name" value="Asp/Glu/Uridylate_kinase"/>
</dbReference>
<evidence type="ECO:0000256" key="5">
    <source>
        <dbReference type="ARBA" id="ARBA00010122"/>
    </source>
</evidence>
<evidence type="ECO:0000313" key="20">
    <source>
        <dbReference type="EMBL" id="CDS86624.1"/>
    </source>
</evidence>
<dbReference type="PANTHER" id="PTHR21499:SF3">
    <property type="entry name" value="ASPARTOKINASE"/>
    <property type="match status" value="1"/>
</dbReference>
<reference evidence="24 26" key="3">
    <citation type="submission" date="2019-02" db="EMBL/GenBank/DDBJ databases">
        <authorList>
            <consortium name="Pathogen Informatics"/>
        </authorList>
    </citation>
    <scope>NUCLEOTIDE SEQUENCE [LARGE SCALE GENOMIC DNA]</scope>
    <source>
        <strain evidence="26">clo34</strain>
        <strain evidence="24">Clo34</strain>
        <strain evidence="23 25">VRECD0157</strain>
    </source>
</reference>
<accession>A0A031WHA0</accession>
<reference evidence="22" key="4">
    <citation type="submission" date="2021-06" db="EMBL/GenBank/DDBJ databases">
        <authorList>
            <consortium name="NCBI Pathogen Detection Project"/>
        </authorList>
    </citation>
    <scope>NUCLEOTIDE SEQUENCE</scope>
    <source>
        <strain evidence="22">HN1000</strain>
    </source>
</reference>
<comment type="catalytic activity">
    <reaction evidence="13 15">
        <text>L-aspartate + ATP = 4-phospho-L-aspartate + ADP</text>
        <dbReference type="Rhea" id="RHEA:23776"/>
        <dbReference type="ChEBI" id="CHEBI:29991"/>
        <dbReference type="ChEBI" id="CHEBI:30616"/>
        <dbReference type="ChEBI" id="CHEBI:57535"/>
        <dbReference type="ChEBI" id="CHEBI:456216"/>
        <dbReference type="EC" id="2.7.2.4"/>
    </reaction>
</comment>
<dbReference type="EMBL" id="LK932509">
    <property type="protein sequence ID" value="CDS86624.1"/>
    <property type="molecule type" value="Genomic_DNA"/>
</dbReference>
<evidence type="ECO:0000256" key="11">
    <source>
        <dbReference type="ARBA" id="ARBA00022915"/>
    </source>
</evidence>
<dbReference type="Pfam" id="PF13840">
    <property type="entry name" value="ACT_7"/>
    <property type="match status" value="1"/>
</dbReference>
<dbReference type="UniPathway" id="UPA00050">
    <property type="reaction ID" value="UER00461"/>
</dbReference>
<evidence type="ECO:0000313" key="19">
    <source>
        <dbReference type="EMBL" id="CDS86143.1"/>
    </source>
</evidence>
<evidence type="ECO:0000256" key="14">
    <source>
        <dbReference type="PIRSR" id="PIRSR000726-1"/>
    </source>
</evidence>
<dbReference type="GO" id="GO:0009088">
    <property type="term" value="P:threonine biosynthetic process"/>
    <property type="evidence" value="ECO:0007669"/>
    <property type="project" value="UniProtKB-UniPathway"/>
</dbReference>
<evidence type="ECO:0000313" key="23">
    <source>
        <dbReference type="EMBL" id="SJR82142.1"/>
    </source>
</evidence>
<dbReference type="SUPFAM" id="SSF55021">
    <property type="entry name" value="ACT-like"/>
    <property type="match status" value="1"/>
</dbReference>
<dbReference type="EMBL" id="LK932392">
    <property type="protein sequence ID" value="CDS86143.1"/>
    <property type="molecule type" value="Genomic_DNA"/>
</dbReference>
<comment type="function">
    <text evidence="1">Catalyzes the phosphorylation of the beta-carboxyl group of aspartic acid with ATP to yield 4-phospho-L-aspartate, which is involved in the branched biosynthetic pathway leading to the biosynthesis of amino acids threonine, isoleucine and methionine.</text>
</comment>
<dbReference type="EMBL" id="CAADAN010000007">
    <property type="protein sequence ID" value="VFD32843.1"/>
    <property type="molecule type" value="Genomic_DNA"/>
</dbReference>
<dbReference type="EMBL" id="LK933005">
    <property type="protein sequence ID" value="CDT19253.1"/>
    <property type="molecule type" value="Genomic_DNA"/>
</dbReference>
<dbReference type="Gene3D" id="3.40.1160.10">
    <property type="entry name" value="Acetylglutamate kinase-like"/>
    <property type="match status" value="1"/>
</dbReference>
<dbReference type="GeneID" id="66353723"/>
<dbReference type="PROSITE" id="PS00324">
    <property type="entry name" value="ASPARTOKINASE"/>
    <property type="match status" value="1"/>
</dbReference>
<dbReference type="KEGG" id="pdf:CD630DERM_13220"/>
<feature type="binding site" evidence="14">
    <location>
        <position position="54"/>
    </location>
    <ligand>
        <name>substrate</name>
    </ligand>
</feature>
<evidence type="ECO:0000259" key="18">
    <source>
        <dbReference type="Pfam" id="PF13840"/>
    </source>
</evidence>
<evidence type="ECO:0000313" key="21">
    <source>
        <dbReference type="EMBL" id="CDT19253.1"/>
    </source>
</evidence>
<dbReference type="InterPro" id="IPR036393">
    <property type="entry name" value="AceGlu_kinase-like_sf"/>
</dbReference>
<dbReference type="PANTHER" id="PTHR21499">
    <property type="entry name" value="ASPARTATE KINASE"/>
    <property type="match status" value="1"/>
</dbReference>
<dbReference type="InterPro" id="IPR005260">
    <property type="entry name" value="Asp_kin_monofn"/>
</dbReference>
<evidence type="ECO:0000256" key="12">
    <source>
        <dbReference type="ARBA" id="ARBA00023154"/>
    </source>
</evidence>
<dbReference type="EC" id="2.7.2.4" evidence="15"/>
<dbReference type="InterPro" id="IPR001341">
    <property type="entry name" value="Asp_kinase"/>
</dbReference>
<feature type="binding site" evidence="14">
    <location>
        <position position="191"/>
    </location>
    <ligand>
        <name>ATP</name>
        <dbReference type="ChEBI" id="CHEBI:30616"/>
    </ligand>
</feature>
<evidence type="ECO:0000256" key="4">
    <source>
        <dbReference type="ARBA" id="ARBA00005139"/>
    </source>
</evidence>
<feature type="binding site" evidence="14">
    <location>
        <begin position="216"/>
        <end position="217"/>
    </location>
    <ligand>
        <name>ATP</name>
        <dbReference type="ChEBI" id="CHEBI:30616"/>
    </ligand>
</feature>
<evidence type="ECO:0000313" key="24">
    <source>
        <dbReference type="EMBL" id="VFD32843.1"/>
    </source>
</evidence>
<dbReference type="GO" id="GO:0009090">
    <property type="term" value="P:homoserine biosynthetic process"/>
    <property type="evidence" value="ECO:0007669"/>
    <property type="project" value="TreeGrafter"/>
</dbReference>
<keyword evidence="10 14" id="KW-0067">ATP-binding</keyword>